<gene>
    <name evidence="10" type="ORF">WMO37_03395</name>
</gene>
<evidence type="ECO:0000256" key="6">
    <source>
        <dbReference type="ARBA" id="ARBA00022777"/>
    </source>
</evidence>
<dbReference type="PROSITE" id="PS50109">
    <property type="entry name" value="HIS_KIN"/>
    <property type="match status" value="1"/>
</dbReference>
<evidence type="ECO:0000256" key="8">
    <source>
        <dbReference type="SAM" id="Phobius"/>
    </source>
</evidence>
<comment type="caution">
    <text evidence="10">The sequence shown here is derived from an EMBL/GenBank/DDBJ whole genome shotgun (WGS) entry which is preliminary data.</text>
</comment>
<evidence type="ECO:0000256" key="2">
    <source>
        <dbReference type="ARBA" id="ARBA00004370"/>
    </source>
</evidence>
<organism evidence="10 11">
    <name type="scientific">Lachnospira intestinalis</name>
    <dbReference type="NCBI Taxonomy" id="3133158"/>
    <lineage>
        <taxon>Bacteria</taxon>
        <taxon>Bacillati</taxon>
        <taxon>Bacillota</taxon>
        <taxon>Clostridia</taxon>
        <taxon>Lachnospirales</taxon>
        <taxon>Lachnospiraceae</taxon>
        <taxon>Lachnospira</taxon>
    </lineage>
</organism>
<dbReference type="PANTHER" id="PTHR45453:SF1">
    <property type="entry name" value="PHOSPHATE REGULON SENSOR PROTEIN PHOR"/>
    <property type="match status" value="1"/>
</dbReference>
<keyword evidence="6 10" id="KW-0418">Kinase</keyword>
<keyword evidence="8" id="KW-0472">Membrane</keyword>
<dbReference type="EMBL" id="JBBMFS010000002">
    <property type="protein sequence ID" value="MEQ2554060.1"/>
    <property type="molecule type" value="Genomic_DNA"/>
</dbReference>
<dbReference type="SMART" id="SM00388">
    <property type="entry name" value="HisKA"/>
    <property type="match status" value="1"/>
</dbReference>
<accession>A0ABV1H2Z2</accession>
<evidence type="ECO:0000256" key="3">
    <source>
        <dbReference type="ARBA" id="ARBA00012438"/>
    </source>
</evidence>
<comment type="subcellular location">
    <subcellularLocation>
        <location evidence="2">Membrane</location>
    </subcellularLocation>
</comment>
<dbReference type="Gene3D" id="1.10.287.130">
    <property type="match status" value="1"/>
</dbReference>
<dbReference type="PANTHER" id="PTHR45453">
    <property type="entry name" value="PHOSPHATE REGULON SENSOR PROTEIN PHOR"/>
    <property type="match status" value="1"/>
</dbReference>
<evidence type="ECO:0000259" key="9">
    <source>
        <dbReference type="PROSITE" id="PS50109"/>
    </source>
</evidence>
<dbReference type="InterPro" id="IPR036097">
    <property type="entry name" value="HisK_dim/P_sf"/>
</dbReference>
<proteinExistence type="predicted"/>
<dbReference type="Proteomes" id="UP001546774">
    <property type="component" value="Unassembled WGS sequence"/>
</dbReference>
<dbReference type="InterPro" id="IPR003594">
    <property type="entry name" value="HATPase_dom"/>
</dbReference>
<dbReference type="SMART" id="SM00387">
    <property type="entry name" value="HATPase_c"/>
    <property type="match status" value="1"/>
</dbReference>
<feature type="domain" description="Histidine kinase" evidence="9">
    <location>
        <begin position="113"/>
        <end position="326"/>
    </location>
</feature>
<protein>
    <recommendedName>
        <fullName evidence="3">histidine kinase</fullName>
        <ecNumber evidence="3">2.7.13.3</ecNumber>
    </recommendedName>
</protein>
<keyword evidence="7" id="KW-0902">Two-component regulatory system</keyword>
<reference evidence="10" key="1">
    <citation type="submission" date="2024-03" db="EMBL/GenBank/DDBJ databases">
        <title>Human intestinal bacterial collection.</title>
        <authorList>
            <person name="Pauvert C."/>
            <person name="Hitch T.C.A."/>
            <person name="Clavel T."/>
        </authorList>
    </citation>
    <scope>NUCLEOTIDE SEQUENCE [LARGE SCALE GENOMIC DNA]</scope>
    <source>
        <strain evidence="10">CLA-AA-H89B</strain>
    </source>
</reference>
<dbReference type="InterPro" id="IPR003661">
    <property type="entry name" value="HisK_dim/P_dom"/>
</dbReference>
<dbReference type="InterPro" id="IPR004358">
    <property type="entry name" value="Sig_transdc_His_kin-like_C"/>
</dbReference>
<keyword evidence="11" id="KW-1185">Reference proteome</keyword>
<dbReference type="CDD" id="cd00082">
    <property type="entry name" value="HisKA"/>
    <property type="match status" value="1"/>
</dbReference>
<dbReference type="GO" id="GO:0016301">
    <property type="term" value="F:kinase activity"/>
    <property type="evidence" value="ECO:0007669"/>
    <property type="project" value="UniProtKB-KW"/>
</dbReference>
<dbReference type="Gene3D" id="3.30.565.10">
    <property type="entry name" value="Histidine kinase-like ATPase, C-terminal domain"/>
    <property type="match status" value="1"/>
</dbReference>
<dbReference type="EC" id="2.7.13.3" evidence="3"/>
<dbReference type="InterPro" id="IPR050351">
    <property type="entry name" value="BphY/WalK/GraS-like"/>
</dbReference>
<evidence type="ECO:0000256" key="5">
    <source>
        <dbReference type="ARBA" id="ARBA00022679"/>
    </source>
</evidence>
<feature type="transmembrane region" description="Helical" evidence="8">
    <location>
        <begin position="12"/>
        <end position="40"/>
    </location>
</feature>
<sequence>MKRNGEWIAEGVVFTASILAAWISRAWWIVLPTGILYMGIHAEGEYSRRKKIREIYAQIDRVLRGDYTTAFEEYQEGDLSILQNQLHKLVIRLNEQAVQLGQDKQYLMNAMADISHQLKTPLTSVNIILSFLMEENLTYEERLHLSGKLSNALSHVEELITTLLKLSKFDAGVVQFQNAPVSVKKLADTVFEGMAVQLELKEVLLTYDIAENVSFTGDFQWTKEALENIVKNCMEHTPSGGQIQMEAQENPIYTEIIVRDNGTGIQKEDLPHLFERFYRGKGTENTGVGIGLSLAAEIVRRQNGTIKVFNAKNGGAEFQICFYKMLP</sequence>
<evidence type="ECO:0000256" key="4">
    <source>
        <dbReference type="ARBA" id="ARBA00022553"/>
    </source>
</evidence>
<dbReference type="SUPFAM" id="SSF47384">
    <property type="entry name" value="Homodimeric domain of signal transducing histidine kinase"/>
    <property type="match status" value="1"/>
</dbReference>
<dbReference type="CDD" id="cd00075">
    <property type="entry name" value="HATPase"/>
    <property type="match status" value="1"/>
</dbReference>
<dbReference type="Pfam" id="PF00512">
    <property type="entry name" value="HisKA"/>
    <property type="match status" value="1"/>
</dbReference>
<dbReference type="Pfam" id="PF02518">
    <property type="entry name" value="HATPase_c"/>
    <property type="match status" value="1"/>
</dbReference>
<evidence type="ECO:0000313" key="10">
    <source>
        <dbReference type="EMBL" id="MEQ2554060.1"/>
    </source>
</evidence>
<evidence type="ECO:0000256" key="1">
    <source>
        <dbReference type="ARBA" id="ARBA00000085"/>
    </source>
</evidence>
<keyword evidence="8" id="KW-0812">Transmembrane</keyword>
<evidence type="ECO:0000313" key="11">
    <source>
        <dbReference type="Proteomes" id="UP001546774"/>
    </source>
</evidence>
<comment type="catalytic activity">
    <reaction evidence="1">
        <text>ATP + protein L-histidine = ADP + protein N-phospho-L-histidine.</text>
        <dbReference type="EC" id="2.7.13.3"/>
    </reaction>
</comment>
<keyword evidence="4" id="KW-0597">Phosphoprotein</keyword>
<dbReference type="SUPFAM" id="SSF55874">
    <property type="entry name" value="ATPase domain of HSP90 chaperone/DNA topoisomerase II/histidine kinase"/>
    <property type="match status" value="1"/>
</dbReference>
<keyword evidence="5" id="KW-0808">Transferase</keyword>
<dbReference type="InterPro" id="IPR036890">
    <property type="entry name" value="HATPase_C_sf"/>
</dbReference>
<keyword evidence="8" id="KW-1133">Transmembrane helix</keyword>
<dbReference type="InterPro" id="IPR005467">
    <property type="entry name" value="His_kinase_dom"/>
</dbReference>
<dbReference type="PRINTS" id="PR00344">
    <property type="entry name" value="BCTRLSENSOR"/>
</dbReference>
<evidence type="ECO:0000256" key="7">
    <source>
        <dbReference type="ARBA" id="ARBA00023012"/>
    </source>
</evidence>
<name>A0ABV1H2Z2_9FIRM</name>